<reference evidence="9 10" key="1">
    <citation type="journal article" date="2018" name="New Phytol.">
        <title>Phylogenomics of Endogonaceae and evolution of mycorrhizas within Mucoromycota.</title>
        <authorList>
            <person name="Chang Y."/>
            <person name="Desiro A."/>
            <person name="Na H."/>
            <person name="Sandor L."/>
            <person name="Lipzen A."/>
            <person name="Clum A."/>
            <person name="Barry K."/>
            <person name="Grigoriev I.V."/>
            <person name="Martin F.M."/>
            <person name="Stajich J.E."/>
            <person name="Smith M.E."/>
            <person name="Bonito G."/>
            <person name="Spatafora J.W."/>
        </authorList>
    </citation>
    <scope>NUCLEOTIDE SEQUENCE [LARGE SCALE GENOMIC DNA]</scope>
    <source>
        <strain evidence="9 10">AD002</strain>
    </source>
</reference>
<evidence type="ECO:0000256" key="5">
    <source>
        <dbReference type="ARBA" id="ARBA00023136"/>
    </source>
</evidence>
<evidence type="ECO:0000256" key="2">
    <source>
        <dbReference type="ARBA" id="ARBA00022692"/>
    </source>
</evidence>
<keyword evidence="5 6" id="KW-0472">Membrane</keyword>
<evidence type="ECO:0000256" key="1">
    <source>
        <dbReference type="ARBA" id="ARBA00004477"/>
    </source>
</evidence>
<evidence type="ECO:0000256" key="4">
    <source>
        <dbReference type="ARBA" id="ARBA00022989"/>
    </source>
</evidence>
<accession>A0A433Q980</accession>
<feature type="domain" description="Reticulon" evidence="8">
    <location>
        <begin position="112"/>
        <end position="323"/>
    </location>
</feature>
<name>A0A433Q980_9FUNG</name>
<dbReference type="Pfam" id="PF02453">
    <property type="entry name" value="Reticulon"/>
    <property type="match status" value="1"/>
</dbReference>
<dbReference type="PROSITE" id="PS50845">
    <property type="entry name" value="RETICULON"/>
    <property type="match status" value="1"/>
</dbReference>
<feature type="non-terminal residue" evidence="9">
    <location>
        <position position="1"/>
    </location>
</feature>
<keyword evidence="3 6" id="KW-0256">Endoplasmic reticulum</keyword>
<sequence length="331" mass="36704">STRTSLYFSCPDELSDRHAHTPQLNTHPIIHKQNMSDETNYSYGTVHNLPHTPPEDQVHESVKSEKLLSGLQNTKQDESGEMDFKRDLSSTDTNSNTLSSEDTPGAYVRTRIHSLLMWKNPFASGLALSGSLGLLILIGYVSLLRVFCGVATIFIGANWAYVNLMIQGERLFAGTDGVNPHSSRLTDALPALSRERIDHAVDFAVELFNTLMHEAIKVALIDDNSRSLRYVIGLYAAWTLAAYVPANWLLGISIVAAFSGPRLYISNKATIDENIAHWQSVAKMHLNNATATSKQQIRILYDKARSCAVNAQNKIQKTAAKTDVPLHKKEE</sequence>
<dbReference type="Proteomes" id="UP000274822">
    <property type="component" value="Unassembled WGS sequence"/>
</dbReference>
<gene>
    <name evidence="9" type="ORF">BC938DRAFT_470919</name>
</gene>
<keyword evidence="4 6" id="KW-1133">Transmembrane helix</keyword>
<evidence type="ECO:0000256" key="6">
    <source>
        <dbReference type="RuleBase" id="RU363132"/>
    </source>
</evidence>
<proteinExistence type="predicted"/>
<evidence type="ECO:0000313" key="10">
    <source>
        <dbReference type="Proteomes" id="UP000274822"/>
    </source>
</evidence>
<keyword evidence="2 6" id="KW-0812">Transmembrane</keyword>
<evidence type="ECO:0000256" key="3">
    <source>
        <dbReference type="ARBA" id="ARBA00022824"/>
    </source>
</evidence>
<dbReference type="InterPro" id="IPR003388">
    <property type="entry name" value="Reticulon"/>
</dbReference>
<evidence type="ECO:0000313" key="9">
    <source>
        <dbReference type="EMBL" id="RUS26321.1"/>
    </source>
</evidence>
<evidence type="ECO:0000256" key="7">
    <source>
        <dbReference type="SAM" id="MobiDB-lite"/>
    </source>
</evidence>
<feature type="transmembrane region" description="Helical" evidence="6">
    <location>
        <begin position="144"/>
        <end position="162"/>
    </location>
</feature>
<feature type="transmembrane region" description="Helical" evidence="6">
    <location>
        <begin position="235"/>
        <end position="258"/>
    </location>
</feature>
<organism evidence="9 10">
    <name type="scientific">Jimgerdemannia flammicorona</name>
    <dbReference type="NCBI Taxonomy" id="994334"/>
    <lineage>
        <taxon>Eukaryota</taxon>
        <taxon>Fungi</taxon>
        <taxon>Fungi incertae sedis</taxon>
        <taxon>Mucoromycota</taxon>
        <taxon>Mucoromycotina</taxon>
        <taxon>Endogonomycetes</taxon>
        <taxon>Endogonales</taxon>
        <taxon>Endogonaceae</taxon>
        <taxon>Jimgerdemannia</taxon>
    </lineage>
</organism>
<comment type="caution">
    <text evidence="9">The sequence shown here is derived from an EMBL/GenBank/DDBJ whole genome shotgun (WGS) entry which is preliminary data.</text>
</comment>
<feature type="compositionally biased region" description="Basic and acidic residues" evidence="7">
    <location>
        <begin position="75"/>
        <end position="89"/>
    </location>
</feature>
<feature type="region of interest" description="Disordered" evidence="7">
    <location>
        <begin position="70"/>
        <end position="103"/>
    </location>
</feature>
<dbReference type="EMBL" id="RBNJ01010746">
    <property type="protein sequence ID" value="RUS26321.1"/>
    <property type="molecule type" value="Genomic_DNA"/>
</dbReference>
<dbReference type="AlphaFoldDB" id="A0A433Q980"/>
<feature type="transmembrane region" description="Helical" evidence="6">
    <location>
        <begin position="121"/>
        <end position="138"/>
    </location>
</feature>
<feature type="compositionally biased region" description="Low complexity" evidence="7">
    <location>
        <begin position="90"/>
        <end position="100"/>
    </location>
</feature>
<comment type="subcellular location">
    <subcellularLocation>
        <location evidence="1 6">Endoplasmic reticulum membrane</location>
        <topology evidence="1 6">Multi-pass membrane protein</topology>
    </subcellularLocation>
</comment>
<evidence type="ECO:0000259" key="8">
    <source>
        <dbReference type="PROSITE" id="PS50845"/>
    </source>
</evidence>
<dbReference type="GO" id="GO:0005789">
    <property type="term" value="C:endoplasmic reticulum membrane"/>
    <property type="evidence" value="ECO:0007669"/>
    <property type="project" value="UniProtKB-SubCell"/>
</dbReference>
<keyword evidence="10" id="KW-1185">Reference proteome</keyword>
<protein>
    <recommendedName>
        <fullName evidence="6">Reticulon-like protein</fullName>
    </recommendedName>
</protein>